<reference evidence="8" key="1">
    <citation type="submission" date="2011-08" db="EMBL/GenBank/DDBJ databases">
        <authorList>
            <person name="Rombauts S."/>
        </authorList>
    </citation>
    <scope>NUCLEOTIDE SEQUENCE</scope>
    <source>
        <strain evidence="8">London</strain>
    </source>
</reference>
<dbReference type="EMBL" id="CAEY01000459">
    <property type="status" value="NOT_ANNOTATED_CDS"/>
    <property type="molecule type" value="Genomic_DNA"/>
</dbReference>
<feature type="compositionally biased region" description="Acidic residues" evidence="5">
    <location>
        <begin position="651"/>
        <end position="712"/>
    </location>
</feature>
<dbReference type="STRING" id="32264.T1JSC5"/>
<reference evidence="7" key="2">
    <citation type="submission" date="2015-06" db="UniProtKB">
        <authorList>
            <consortium name="EnsemblMetazoa"/>
        </authorList>
    </citation>
    <scope>IDENTIFICATION</scope>
</reference>
<keyword evidence="8" id="KW-1185">Reference proteome</keyword>
<sequence length="809" mass="91705">MHDMNNNNPNKYYNYDTNLRYMQNNSHRSHHPPSMFDNPRNDYYNGPPSYMNPNMMNNNMIPNPNSGYNHFSSSYPASGNGSFYRSFRQNWQPQVMPQQHRPMPPPQATQPQQTQQTPVSQGQQSSQSTSSQNRGFSSTSSRNNRAADESQLAKLKQNLAITQKELTRVTAEKMKLEVEEQRLQKIVEKTKSDIEKLDTRLRDPRVKSRPETISGPPSTPPSLDRSCTSTFTTTTVPSMTSLSSTPVSNLITNSVPSHTVSNIPTPSDLSFTLLSTNNSRSSHTITSGSSISNNSNSLLVQPAPSIPVPVTNQSNSSVNGSLQNTFSSNNSGSLLAFPRNMNKNVVSRGKQLNNLIEFKQLPIIFEVFGDDLLKPEIYPANQTKVKASFSITPKQMELLQRSPQHRVLLRICYFKNKNTAQSDRVSRKLAIRINSRPFSLGKQTSGSIKAPLDITTFIDTRNEIELCWPENEPGREYGLCVSINQRLSLENSLKKLQETDYQRPSSDALKMISKNFATSGDICSEEIMVPLCCPITKKRLEIPAIGLKCEHLLCFDAKSFLDINQKRLEWHCPSCKKAIGYNDIRLDCLITEILSKTPSDCLKVSFDRHGTWHPVIENKEKESTPTLIDVNKIDIITLDDSDEENMKGYDDPPEETPTNEENEAEGDDQEDEEEDDETDQDTEEDEEVDDDDDSDNEDEDDDEDEEEEEEGEITDKDGSNHGRCERSRRYEDDPDFVYPGNDTPSPTETPLSNGSRERKKKQLFEIFGSDADSRENSPDSSVRSPINKNKKRRRERSERRSSRKGRRHE</sequence>
<dbReference type="PANTHER" id="PTHR10782:SF4">
    <property type="entry name" value="TONALLI, ISOFORM E"/>
    <property type="match status" value="1"/>
</dbReference>
<dbReference type="CDD" id="cd16650">
    <property type="entry name" value="SP-RING_PIAS-like"/>
    <property type="match status" value="1"/>
</dbReference>
<proteinExistence type="predicted"/>
<dbReference type="EnsemblMetazoa" id="tetur01g10030.1">
    <property type="protein sequence ID" value="tetur01g10030.1"/>
    <property type="gene ID" value="tetur01g10030"/>
</dbReference>
<dbReference type="Proteomes" id="UP000015104">
    <property type="component" value="Unassembled WGS sequence"/>
</dbReference>
<feature type="region of interest" description="Disordered" evidence="5">
    <location>
        <begin position="638"/>
        <end position="809"/>
    </location>
</feature>
<feature type="compositionally biased region" description="Low complexity" evidence="5">
    <location>
        <begin position="109"/>
        <end position="141"/>
    </location>
</feature>
<dbReference type="eggNOG" id="KOG2169">
    <property type="taxonomic scope" value="Eukaryota"/>
</dbReference>
<dbReference type="Gene3D" id="3.30.40.10">
    <property type="entry name" value="Zinc/RING finger domain, C3HC4 (zinc finger)"/>
    <property type="match status" value="1"/>
</dbReference>
<evidence type="ECO:0000256" key="2">
    <source>
        <dbReference type="ARBA" id="ARBA00022771"/>
    </source>
</evidence>
<keyword evidence="1" id="KW-0479">Metal-binding</keyword>
<evidence type="ECO:0000256" key="3">
    <source>
        <dbReference type="ARBA" id="ARBA00022833"/>
    </source>
</evidence>
<feature type="region of interest" description="Disordered" evidence="5">
    <location>
        <begin position="204"/>
        <end position="247"/>
    </location>
</feature>
<evidence type="ECO:0000256" key="5">
    <source>
        <dbReference type="SAM" id="MobiDB-lite"/>
    </source>
</evidence>
<feature type="compositionally biased region" description="Basic and acidic residues" evidence="5">
    <location>
        <begin position="713"/>
        <end position="731"/>
    </location>
</feature>
<accession>T1JSC5</accession>
<dbReference type="PANTHER" id="PTHR10782">
    <property type="entry name" value="ZINC FINGER MIZ DOMAIN-CONTAINING PROTEIN"/>
    <property type="match status" value="1"/>
</dbReference>
<dbReference type="Pfam" id="PF02891">
    <property type="entry name" value="zf-MIZ"/>
    <property type="match status" value="1"/>
</dbReference>
<evidence type="ECO:0000313" key="7">
    <source>
        <dbReference type="EnsemblMetazoa" id="tetur01g10030.1"/>
    </source>
</evidence>
<feature type="compositionally biased region" description="Polar residues" evidence="5">
    <location>
        <begin position="742"/>
        <end position="754"/>
    </location>
</feature>
<dbReference type="AlphaFoldDB" id="T1JSC5"/>
<dbReference type="InterPro" id="IPR013083">
    <property type="entry name" value="Znf_RING/FYVE/PHD"/>
</dbReference>
<keyword evidence="3" id="KW-0862">Zinc</keyword>
<feature type="region of interest" description="Disordered" evidence="5">
    <location>
        <begin position="94"/>
        <end position="150"/>
    </location>
</feature>
<evidence type="ECO:0000256" key="4">
    <source>
        <dbReference type="PROSITE-ProRule" id="PRU00452"/>
    </source>
</evidence>
<dbReference type="PROSITE" id="PS51044">
    <property type="entry name" value="ZF_SP_RING"/>
    <property type="match status" value="1"/>
</dbReference>
<name>T1JSC5_TETUR</name>
<feature type="domain" description="SP-RING-type" evidence="6">
    <location>
        <begin position="518"/>
        <end position="599"/>
    </location>
</feature>
<dbReference type="GO" id="GO:0008270">
    <property type="term" value="F:zinc ion binding"/>
    <property type="evidence" value="ECO:0007669"/>
    <property type="project" value="UniProtKB-KW"/>
</dbReference>
<evidence type="ECO:0000259" key="6">
    <source>
        <dbReference type="PROSITE" id="PS51044"/>
    </source>
</evidence>
<organism evidence="7 8">
    <name type="scientific">Tetranychus urticae</name>
    <name type="common">Two-spotted spider mite</name>
    <dbReference type="NCBI Taxonomy" id="32264"/>
    <lineage>
        <taxon>Eukaryota</taxon>
        <taxon>Metazoa</taxon>
        <taxon>Ecdysozoa</taxon>
        <taxon>Arthropoda</taxon>
        <taxon>Chelicerata</taxon>
        <taxon>Arachnida</taxon>
        <taxon>Acari</taxon>
        <taxon>Acariformes</taxon>
        <taxon>Trombidiformes</taxon>
        <taxon>Prostigmata</taxon>
        <taxon>Eleutherengona</taxon>
        <taxon>Raphignathae</taxon>
        <taxon>Tetranychoidea</taxon>
        <taxon>Tetranychidae</taxon>
        <taxon>Tetranychus</taxon>
    </lineage>
</organism>
<dbReference type="InterPro" id="IPR004181">
    <property type="entry name" value="Znf_MIZ"/>
</dbReference>
<dbReference type="GO" id="GO:0061665">
    <property type="term" value="F:SUMO ligase activity"/>
    <property type="evidence" value="ECO:0007669"/>
    <property type="project" value="TreeGrafter"/>
</dbReference>
<feature type="compositionally biased region" description="Low complexity" evidence="5">
    <location>
        <begin position="226"/>
        <end position="247"/>
    </location>
</feature>
<dbReference type="HOGENOM" id="CLU_348625_0_0_1"/>
<dbReference type="GO" id="GO:0016925">
    <property type="term" value="P:protein sumoylation"/>
    <property type="evidence" value="ECO:0007669"/>
    <property type="project" value="TreeGrafter"/>
</dbReference>
<evidence type="ECO:0000256" key="1">
    <source>
        <dbReference type="ARBA" id="ARBA00022723"/>
    </source>
</evidence>
<protein>
    <recommendedName>
        <fullName evidence="6">SP-RING-type domain-containing protein</fullName>
    </recommendedName>
</protein>
<dbReference type="GO" id="GO:0000785">
    <property type="term" value="C:chromatin"/>
    <property type="evidence" value="ECO:0007669"/>
    <property type="project" value="TreeGrafter"/>
</dbReference>
<evidence type="ECO:0000313" key="8">
    <source>
        <dbReference type="Proteomes" id="UP000015104"/>
    </source>
</evidence>
<feature type="compositionally biased region" description="Polar residues" evidence="5">
    <location>
        <begin position="778"/>
        <end position="787"/>
    </location>
</feature>
<keyword evidence="2 4" id="KW-0863">Zinc-finger</keyword>